<dbReference type="Pfam" id="PF03239">
    <property type="entry name" value="FTR1"/>
    <property type="match status" value="1"/>
</dbReference>
<dbReference type="PANTHER" id="PTHR11693:SF22">
    <property type="entry name" value="ATP SYNTHASE SUBUNIT GAMMA, MITOCHONDRIAL"/>
    <property type="match status" value="1"/>
</dbReference>
<dbReference type="GO" id="GO:0045259">
    <property type="term" value="C:proton-transporting ATP synthase complex"/>
    <property type="evidence" value="ECO:0007669"/>
    <property type="project" value="UniProtKB-KW"/>
</dbReference>
<comment type="similarity">
    <text evidence="4">Belongs to the oxidase-dependent Fe transporter (OFeT) (TC 9.A.10.1) family.</text>
</comment>
<keyword evidence="10 13" id="KW-0472">Membrane</keyword>
<dbReference type="InterPro" id="IPR035968">
    <property type="entry name" value="ATP_synth_F1_ATPase_gsu"/>
</dbReference>
<dbReference type="Gene3D" id="3.40.1380.10">
    <property type="match status" value="1"/>
</dbReference>
<feature type="transmembrane region" description="Helical" evidence="13">
    <location>
        <begin position="2275"/>
        <end position="2298"/>
    </location>
</feature>
<dbReference type="CDD" id="cd12151">
    <property type="entry name" value="F1-ATPase_gamma"/>
    <property type="match status" value="1"/>
</dbReference>
<sequence length="2659" mass="299374">MLQGSNAQAIETFNKLFNTLLIRQDDIWIKSEIFQAIENAQIPFSNFSSICSKSRWQAIEIFEGLVQKLFTKQNNIWVKSELFHAIENSNLTISNLAGILSKSGINVLTAFDGIINQLFSREGNGWVKSNLLKILESTKSLPKISSILNGAGKDVAIAFNELVHALFIEENGNWHKSKLLEAIEDAGINLSNISSILSASGILHGAGIRAPETFKLLFDQLLTKQDNIWVKSELLQALEKLGISLPNISGILHGTGVNAPETFNLLLEGFEIYLPNLSGILCGAGKNVAKIFDRLVAKLLTKKGNGWVKSELLNTLEKENMQLIDLLHLLGNSRSKAPEALDNLFHKLFVKQGNTYVKSEILRSLESANVHLSQLSTLLHAAGIDSAQAIDNIFQELFTKQGNNWVKSEQLNTLERFRIPLPTFFNILKGAQLNTGKAFAGLFKQFFSKHGDDWVKSELLKTAEASGISLTQLANILSGAGVHSVKAVDDLFKKFFTRQGDNWIKSSLLEKLETAGISLFSLSRILKSSGPAATKAFDDLFKKLFIKQGDNWGESKILNTIKESEIPVSYFFKILRGTGRNAAEAFEELFKAIFTEQGDKWVKSDRLEELKRLGIDLSDFFSILDGTRGRAAKVLDDLLKKLVVKQGNNWVKSDMFKTLEASGMHLTYLSKMLHGAGLASAQALDNLFKKFFTKQGDEWVESELLNTLEELGINFSDFVKMLKGSGRSSDNAFENLFKALFTKQGSKWDKSDMFKILEASGINLGDVASILHGAGKRAHSTINYLFNKLFTQEGGIWVKSKIFKALERANVQFSHLASILSNSGANAVRAIDKLFKVLFVKENDNWVKSEMFNSMERVGLSFDQVANILHGAGIRIDKSYKSFFNLIFVTENNQYVLKANINPNTLDKQMVVQLMQQRKSGSIPQDSINSITASNHENVFHALLTDAINQQEPLVVLNMGEVEEFLDDTEQENLADINIDGDIETLEVDDLIEYIENQDDVSVEEHFSLSEACSSGASRHKRSTNELCIIDSENYEIFESEESYRTFARAYQESQITSPVANRYYPSISLKRLAHWSQEAFNVFILFKDLLNHDLESLERDTIMLYALPKSMQLIEENLLKLSNKFPILNKILGGKIGSIITIGLSINDLQDAIKSLSDASDDTVKKISETRITTDVGFISLSLIDLGSLCILGSTSAVGIIAGILLMSLSTFATAHIQTRSLCQELECNSHEYWNILRSFIIDTKLSETIQDNLEAQQIYKDFLDITSKAFRNLTDIDAYVTSLPIISIEEVQKYTGTLERIPELSLAYCGVEKNNNRKLMLIDSENNIVNLLSLSNSTKYSPHSRIIKLSHSEDIQLACNPIAHDVQRIDTIPASDTQEYATYYQQSAICIDCTQVPKSDIMLPDQTRYAYSFTTDWLCNNNNIPCITRGNNREYYNQVQQACSTANGKIKSQYEVHKLIIADDLKSDITALNTNYCNNTFALVKSSQIEGKQDHNITVLYKDLHNVKAANNHNIFMVKNTGKYIGGNSTDIFLINKQVKHVSIKAAQGSDVVIIDKHLKNSSHFDIDGGAGWDTIIVKYNLPHKAEISCLGQKNNVIIEYGNKNLYEYYKPSLQVPYSKIPIIDLRQSKMSNIVFSKDEHNLIITDGAQTISLSNWDNENYAKVMLLVQEGILNGKILDLTKCNLTQLTTQPHLAMSASLDGPSICNNSNLSYQNFQICKNQCITKAELPQIGQIIIKGTGKRNFKIINDDVSYFLEIDDKGFNWRLAEKQNKTMLILIPEDKEILILTMDVLKSYNALSIPQVKTAMELKFYQQKNSLILELLNLGKFIFIEDFYQDKLLGQQLLAINLAEEKILKQQLKERLEHAQETNPYIIYDLNPEDEHQLDIELSINQPIDTKKIAILDLNKVNNFQDINLQKQTHNLILTCRAHNNNGTNTIKIVNWDINPHYRAMLWHNNKIFNLTKCNAQQLENIDLTLNCLDHNQDGCTILPYRSKRAIIQHDDLDFIRRTYQQDDSEIRKYRIDHQPATSKASRASAAPILNDIFAPIKIVLDGLSLMIDASKKFYNNIIGNSNFKIASPNSPYIEKQTTQISDPKKIYDTLPDYLYCFMYLNHYLNLTGCIKDLWSHGFIHGPKYTDLQIICNKLVQFNQDLSLCQETKEKYTPHFDAYVKIIDNLDLTLLKNSSPITTTNFEQIKMLEGVVAEISKDLHKSTKNNTNKDVLEITTVITNHRFEPDIIHVPSGKKIRLVVHNQDDTVEEFESTDLHREKIIMPGSSITIILAPLAPATISVSFSGMGDELLNVGIILLTVVLISWTIVWMQGYGIRIKQSFYDLSQKINSGKSSCVMLVLIVAATVLREGMEIIILVYSISSVEVIDGSSYLLGVIIGMISGFFLVLLMLIAGGFAAEAAGILTSSGIIMFLSDQLWDSSWLIPDRSIHGNPTKPHLLIAITAERGLCGSFNFLITKQIKSDIINLEKAGKQVKLMIIGKKGYSYLKKLYLNYIDSYFDFPKFLSNDWQFNIQEKLMNMIINEEIGNCQIYFNKCKNAMVQIPTKQQIFPLTQQLPMQQNPYLSYELEGKDLIFNIVNLYITAQINYALLHSNASEEGARMTAMDNATKNATGLIDDLTLKLNKSRQNLITKELIEIIAGMEAL</sequence>
<dbReference type="InterPro" id="IPR000131">
    <property type="entry name" value="ATP_synth_F1_gsu"/>
</dbReference>
<dbReference type="Proteomes" id="UP001151699">
    <property type="component" value="Chromosome A"/>
</dbReference>
<evidence type="ECO:0000313" key="16">
    <source>
        <dbReference type="Proteomes" id="UP001151699"/>
    </source>
</evidence>
<accession>A0A9Q0S459</accession>
<evidence type="ECO:0000256" key="7">
    <source>
        <dbReference type="ARBA" id="ARBA00022781"/>
    </source>
</evidence>
<evidence type="ECO:0000256" key="8">
    <source>
        <dbReference type="ARBA" id="ARBA00022989"/>
    </source>
</evidence>
<dbReference type="SUPFAM" id="SSF49503">
    <property type="entry name" value="Cupredoxins"/>
    <property type="match status" value="1"/>
</dbReference>
<dbReference type="GO" id="GO:0005381">
    <property type="term" value="F:iron ion transmembrane transporter activity"/>
    <property type="evidence" value="ECO:0007669"/>
    <property type="project" value="InterPro"/>
</dbReference>
<feature type="domain" description="EfeO-type cupredoxin-like" evidence="14">
    <location>
        <begin position="2219"/>
        <end position="2293"/>
    </location>
</feature>
<dbReference type="Pfam" id="PF00231">
    <property type="entry name" value="ATP-synt"/>
    <property type="match status" value="1"/>
</dbReference>
<comment type="similarity">
    <text evidence="3">Belongs to the ATPase gamma chain family.</text>
</comment>
<keyword evidence="6 13" id="KW-0812">Transmembrane</keyword>
<dbReference type="InterPro" id="IPR004923">
    <property type="entry name" value="FTR1/Fip1/EfeU"/>
</dbReference>
<keyword evidence="9" id="KW-0406">Ion transport</keyword>
<dbReference type="InterPro" id="IPR028096">
    <property type="entry name" value="EfeO_Cupredoxin"/>
</dbReference>
<evidence type="ECO:0000256" key="2">
    <source>
        <dbReference type="ARBA" id="ARBA00004170"/>
    </source>
</evidence>
<dbReference type="GO" id="GO:0046933">
    <property type="term" value="F:proton-transporting ATP synthase activity, rotational mechanism"/>
    <property type="evidence" value="ECO:0007669"/>
    <property type="project" value="InterPro"/>
</dbReference>
<evidence type="ECO:0000256" key="3">
    <source>
        <dbReference type="ARBA" id="ARBA00007681"/>
    </source>
</evidence>
<comment type="subcellular location">
    <subcellularLocation>
        <location evidence="1">Membrane</location>
        <topology evidence="1">Multi-pass membrane protein</topology>
    </subcellularLocation>
    <subcellularLocation>
        <location evidence="2">Membrane</location>
        <topology evidence="2">Peripheral membrane protein</topology>
    </subcellularLocation>
</comment>
<keyword evidence="11" id="KW-0139">CF(1)</keyword>
<dbReference type="PRINTS" id="PR00126">
    <property type="entry name" value="ATPASEGAMMA"/>
</dbReference>
<gene>
    <name evidence="15" type="primary">atpG</name>
    <name evidence="15" type="ORF">Bhyg_00007</name>
</gene>
<dbReference type="InterPro" id="IPR016024">
    <property type="entry name" value="ARM-type_fold"/>
</dbReference>
<dbReference type="SUPFAM" id="SSF48371">
    <property type="entry name" value="ARM repeat"/>
    <property type="match status" value="1"/>
</dbReference>
<evidence type="ECO:0000256" key="13">
    <source>
        <dbReference type="SAM" id="Phobius"/>
    </source>
</evidence>
<keyword evidence="12" id="KW-0066">ATP synthesis</keyword>
<evidence type="ECO:0000313" key="15">
    <source>
        <dbReference type="EMBL" id="KAJ6644812.1"/>
    </source>
</evidence>
<keyword evidence="8 13" id="KW-1133">Transmembrane helix</keyword>
<evidence type="ECO:0000256" key="4">
    <source>
        <dbReference type="ARBA" id="ARBA00008333"/>
    </source>
</evidence>
<dbReference type="Gene3D" id="1.10.287.80">
    <property type="entry name" value="ATP synthase, gamma subunit, helix hairpin domain"/>
    <property type="match status" value="1"/>
</dbReference>
<dbReference type="SUPFAM" id="SSF52943">
    <property type="entry name" value="ATP synthase (F1-ATPase), gamma subunit"/>
    <property type="match status" value="1"/>
</dbReference>
<keyword evidence="5" id="KW-0813">Transport</keyword>
<dbReference type="OrthoDB" id="7853416at2759"/>
<feature type="transmembrane region" description="Helical" evidence="13">
    <location>
        <begin position="2386"/>
        <end position="2407"/>
    </location>
</feature>
<dbReference type="GO" id="GO:0033573">
    <property type="term" value="C:high-affinity iron permease complex"/>
    <property type="evidence" value="ECO:0007669"/>
    <property type="project" value="InterPro"/>
</dbReference>
<comment type="caution">
    <text evidence="15">The sequence shown here is derived from an EMBL/GenBank/DDBJ whole genome shotgun (WGS) entry which is preliminary data.</text>
</comment>
<evidence type="ECO:0000256" key="12">
    <source>
        <dbReference type="ARBA" id="ARBA00023310"/>
    </source>
</evidence>
<feature type="transmembrane region" description="Helical" evidence="13">
    <location>
        <begin position="2351"/>
        <end position="2374"/>
    </location>
</feature>
<keyword evidence="7" id="KW-0375">Hydrogen ion transport</keyword>
<evidence type="ECO:0000256" key="11">
    <source>
        <dbReference type="ARBA" id="ARBA00023196"/>
    </source>
</evidence>
<evidence type="ECO:0000256" key="5">
    <source>
        <dbReference type="ARBA" id="ARBA00022448"/>
    </source>
</evidence>
<evidence type="ECO:0000256" key="6">
    <source>
        <dbReference type="ARBA" id="ARBA00022692"/>
    </source>
</evidence>
<protein>
    <submittedName>
        <fullName evidence="15">ATP synthase gamma chain</fullName>
    </submittedName>
</protein>
<evidence type="ECO:0000256" key="1">
    <source>
        <dbReference type="ARBA" id="ARBA00004141"/>
    </source>
</evidence>
<evidence type="ECO:0000256" key="10">
    <source>
        <dbReference type="ARBA" id="ARBA00023136"/>
    </source>
</evidence>
<dbReference type="EMBL" id="WJQU01000001">
    <property type="protein sequence ID" value="KAJ6644812.1"/>
    <property type="molecule type" value="Genomic_DNA"/>
</dbReference>
<dbReference type="PANTHER" id="PTHR11693">
    <property type="entry name" value="ATP SYNTHASE GAMMA CHAIN"/>
    <property type="match status" value="1"/>
</dbReference>
<keyword evidence="16" id="KW-1185">Reference proteome</keyword>
<reference evidence="15" key="1">
    <citation type="submission" date="2022-07" db="EMBL/GenBank/DDBJ databases">
        <authorList>
            <person name="Trinca V."/>
            <person name="Uliana J.V.C."/>
            <person name="Torres T.T."/>
            <person name="Ward R.J."/>
            <person name="Monesi N."/>
        </authorList>
    </citation>
    <scope>NUCLEOTIDE SEQUENCE</scope>
    <source>
        <strain evidence="15">HSMRA1968</strain>
        <tissue evidence="15">Whole embryos</tissue>
    </source>
</reference>
<feature type="transmembrane region" description="Helical" evidence="13">
    <location>
        <begin position="2310"/>
        <end position="2330"/>
    </location>
</feature>
<dbReference type="Gene3D" id="2.60.40.420">
    <property type="entry name" value="Cupredoxins - blue copper proteins"/>
    <property type="match status" value="1"/>
</dbReference>
<organism evidence="15 16">
    <name type="scientific">Pseudolycoriella hygida</name>
    <dbReference type="NCBI Taxonomy" id="35572"/>
    <lineage>
        <taxon>Eukaryota</taxon>
        <taxon>Metazoa</taxon>
        <taxon>Ecdysozoa</taxon>
        <taxon>Arthropoda</taxon>
        <taxon>Hexapoda</taxon>
        <taxon>Insecta</taxon>
        <taxon>Pterygota</taxon>
        <taxon>Neoptera</taxon>
        <taxon>Endopterygota</taxon>
        <taxon>Diptera</taxon>
        <taxon>Nematocera</taxon>
        <taxon>Sciaroidea</taxon>
        <taxon>Sciaridae</taxon>
        <taxon>Pseudolycoriella</taxon>
    </lineage>
</organism>
<dbReference type="Pfam" id="PF13473">
    <property type="entry name" value="Cupredoxin_1"/>
    <property type="match status" value="1"/>
</dbReference>
<evidence type="ECO:0000256" key="9">
    <source>
        <dbReference type="ARBA" id="ARBA00023065"/>
    </source>
</evidence>
<evidence type="ECO:0000259" key="14">
    <source>
        <dbReference type="Pfam" id="PF13473"/>
    </source>
</evidence>
<dbReference type="InterPro" id="IPR008972">
    <property type="entry name" value="Cupredoxin"/>
</dbReference>
<proteinExistence type="inferred from homology"/>
<name>A0A9Q0S459_9DIPT</name>